<keyword evidence="2" id="KW-1185">Reference proteome</keyword>
<gene>
    <name evidence="1" type="ORF">A7J15_05750</name>
</gene>
<sequence>MTEPTRSRRISGIGTILVWVYGVLALAATGRSVYQMIAHFSQAPLPYLLSALAAVVYVLATAALVVSGSAAWYRVAWAAVSFELAGVLVVGTLSVMAPDLFHADDTVWSGYGAGYYWIPLVLPFLGIWWLATHRPAPERATASSPAGVAG</sequence>
<dbReference type="RefSeq" id="WP_067025834.1">
    <property type="nucleotide sequence ID" value="NZ_CP038256.1"/>
</dbReference>
<evidence type="ECO:0000313" key="2">
    <source>
        <dbReference type="Proteomes" id="UP000093355"/>
    </source>
</evidence>
<dbReference type="STRING" id="904291.A7J15_05750"/>
<organism evidence="1 2">
    <name type="scientific">Microbacterium sediminis</name>
    <dbReference type="NCBI Taxonomy" id="904291"/>
    <lineage>
        <taxon>Bacteria</taxon>
        <taxon>Bacillati</taxon>
        <taxon>Actinomycetota</taxon>
        <taxon>Actinomycetes</taxon>
        <taxon>Micrococcales</taxon>
        <taxon>Microbacteriaceae</taxon>
        <taxon>Microbacterium</taxon>
    </lineage>
</organism>
<dbReference type="AlphaFoldDB" id="A0A1B9NCL2"/>
<reference evidence="1 2" key="1">
    <citation type="submission" date="2016-05" db="EMBL/GenBank/DDBJ databases">
        <authorList>
            <person name="Lavstsen T."/>
            <person name="Jespersen J.S."/>
        </authorList>
    </citation>
    <scope>NUCLEOTIDE SEQUENCE [LARGE SCALE GENOMIC DNA]</scope>
    <source>
        <strain evidence="1 2">YLB-01</strain>
    </source>
</reference>
<dbReference type="Proteomes" id="UP000093355">
    <property type="component" value="Unassembled WGS sequence"/>
</dbReference>
<dbReference type="OrthoDB" id="25997at2"/>
<evidence type="ECO:0000313" key="1">
    <source>
        <dbReference type="EMBL" id="OCG74341.1"/>
    </source>
</evidence>
<comment type="caution">
    <text evidence="1">The sequence shown here is derived from an EMBL/GenBank/DDBJ whole genome shotgun (WGS) entry which is preliminary data.</text>
</comment>
<name>A0A1B9NCL2_9MICO</name>
<protein>
    <submittedName>
        <fullName evidence="1">Uncharacterized protein</fullName>
    </submittedName>
</protein>
<dbReference type="EMBL" id="LXMD01000022">
    <property type="protein sequence ID" value="OCG74341.1"/>
    <property type="molecule type" value="Genomic_DNA"/>
</dbReference>
<accession>A0A1B9NCL2</accession>
<proteinExistence type="predicted"/>